<evidence type="ECO:0000313" key="3">
    <source>
        <dbReference type="Proteomes" id="UP000473699"/>
    </source>
</evidence>
<dbReference type="SUPFAM" id="SSF52833">
    <property type="entry name" value="Thioredoxin-like"/>
    <property type="match status" value="1"/>
</dbReference>
<name>A0A6L5YA71_9BACT</name>
<accession>A0A6L5YA71</accession>
<sequence length="86" mass="9964">MKKITMFMFESCPHCKLARKCLDELKAEHPEYAAVPFEMVDEKKQPDVAAKYDYYYVPTFFVDGEKVHEGHAEKADVEKVFKTALA</sequence>
<reference evidence="2 3" key="1">
    <citation type="submission" date="2019-08" db="EMBL/GenBank/DDBJ databases">
        <title>In-depth cultivation of the pig gut microbiome towards novel bacterial diversity and tailored functional studies.</title>
        <authorList>
            <person name="Wylensek D."/>
            <person name="Hitch T.C.A."/>
            <person name="Clavel T."/>
        </authorList>
    </citation>
    <scope>NUCLEOTIDE SEQUENCE [LARGE SCALE GENOMIC DNA]</scope>
    <source>
        <strain evidence="2 3">SM-530-WT-4B</strain>
    </source>
</reference>
<dbReference type="InterPro" id="IPR036249">
    <property type="entry name" value="Thioredoxin-like_sf"/>
</dbReference>
<dbReference type="InterPro" id="IPR011767">
    <property type="entry name" value="GLR_AS"/>
</dbReference>
<feature type="domain" description="Thioredoxin-like fold" evidence="1">
    <location>
        <begin position="4"/>
        <end position="81"/>
    </location>
</feature>
<keyword evidence="3" id="KW-1185">Reference proteome</keyword>
<gene>
    <name evidence="2" type="ORF">FYJ74_03045</name>
</gene>
<evidence type="ECO:0000259" key="1">
    <source>
        <dbReference type="Pfam" id="PF13192"/>
    </source>
</evidence>
<dbReference type="AlphaFoldDB" id="A0A6L5YA71"/>
<organism evidence="2 3">
    <name type="scientific">Pyramidobacter porci</name>
    <dbReference type="NCBI Taxonomy" id="2605789"/>
    <lineage>
        <taxon>Bacteria</taxon>
        <taxon>Thermotogati</taxon>
        <taxon>Synergistota</taxon>
        <taxon>Synergistia</taxon>
        <taxon>Synergistales</taxon>
        <taxon>Dethiosulfovibrionaceae</taxon>
        <taxon>Pyramidobacter</taxon>
    </lineage>
</organism>
<dbReference type="InterPro" id="IPR012336">
    <property type="entry name" value="Thioredoxin-like_fold"/>
</dbReference>
<dbReference type="Proteomes" id="UP000473699">
    <property type="component" value="Unassembled WGS sequence"/>
</dbReference>
<protein>
    <submittedName>
        <fullName evidence="2">Thioredoxin family protein</fullName>
    </submittedName>
</protein>
<dbReference type="CDD" id="cd02947">
    <property type="entry name" value="TRX_family"/>
    <property type="match status" value="1"/>
</dbReference>
<evidence type="ECO:0000313" key="2">
    <source>
        <dbReference type="EMBL" id="MST55025.1"/>
    </source>
</evidence>
<dbReference type="EMBL" id="VUNH01000002">
    <property type="protein sequence ID" value="MST55025.1"/>
    <property type="molecule type" value="Genomic_DNA"/>
</dbReference>
<proteinExistence type="predicted"/>
<dbReference type="PROSITE" id="PS00195">
    <property type="entry name" value="GLUTAREDOXIN_1"/>
    <property type="match status" value="1"/>
</dbReference>
<dbReference type="RefSeq" id="WP_154528131.1">
    <property type="nucleotide sequence ID" value="NZ_JAXDZJ010000169.1"/>
</dbReference>
<dbReference type="Gene3D" id="3.40.30.10">
    <property type="entry name" value="Glutaredoxin"/>
    <property type="match status" value="1"/>
</dbReference>
<comment type="caution">
    <text evidence="2">The sequence shown here is derived from an EMBL/GenBank/DDBJ whole genome shotgun (WGS) entry which is preliminary data.</text>
</comment>
<dbReference type="PROSITE" id="PS51354">
    <property type="entry name" value="GLUTAREDOXIN_2"/>
    <property type="match status" value="1"/>
</dbReference>
<dbReference type="Pfam" id="PF13192">
    <property type="entry name" value="Thioredoxin_3"/>
    <property type="match status" value="1"/>
</dbReference>